<keyword evidence="4" id="KW-0813">Transport</keyword>
<evidence type="ECO:0000259" key="19">
    <source>
        <dbReference type="PROSITE" id="PS51352"/>
    </source>
</evidence>
<dbReference type="EMBL" id="FUKI01000113">
    <property type="protein sequence ID" value="SJM93071.1"/>
    <property type="molecule type" value="Genomic_DNA"/>
</dbReference>
<dbReference type="PANTHER" id="PTHR30600">
    <property type="entry name" value="CYTOCHROME C PEROXIDASE-RELATED"/>
    <property type="match status" value="1"/>
</dbReference>
<keyword evidence="12 15" id="KW-0186">Copper</keyword>
<evidence type="ECO:0000256" key="5">
    <source>
        <dbReference type="ARBA" id="ARBA00022617"/>
    </source>
</evidence>
<dbReference type="GO" id="GO:0020037">
    <property type="term" value="F:heme binding"/>
    <property type="evidence" value="ECO:0007669"/>
    <property type="project" value="InterPro"/>
</dbReference>
<dbReference type="OrthoDB" id="9805202at2"/>
<proteinExistence type="inferred from homology"/>
<dbReference type="InterPro" id="IPR036909">
    <property type="entry name" value="Cyt_c-like_dom_sf"/>
</dbReference>
<dbReference type="GO" id="GO:0004130">
    <property type="term" value="F:cytochrome-c peroxidase activity"/>
    <property type="evidence" value="ECO:0007669"/>
    <property type="project" value="TreeGrafter"/>
</dbReference>
<evidence type="ECO:0000256" key="12">
    <source>
        <dbReference type="ARBA" id="ARBA00023008"/>
    </source>
</evidence>
<name>A0A1R4HAL9_9GAMM</name>
<feature type="domain" description="Cytochrome c" evidence="18">
    <location>
        <begin position="425"/>
        <end position="584"/>
    </location>
</feature>
<dbReference type="Pfam" id="PF02630">
    <property type="entry name" value="SCO1-SenC"/>
    <property type="match status" value="1"/>
</dbReference>
<evidence type="ECO:0000256" key="2">
    <source>
        <dbReference type="ARBA" id="ARBA00004856"/>
    </source>
</evidence>
<evidence type="ECO:0000256" key="13">
    <source>
        <dbReference type="ARBA" id="ARBA00058991"/>
    </source>
</evidence>
<dbReference type="Gene3D" id="3.40.30.10">
    <property type="entry name" value="Glutaredoxin"/>
    <property type="match status" value="1"/>
</dbReference>
<feature type="binding site" evidence="15">
    <location>
        <position position="101"/>
    </location>
    <ligand>
        <name>Cu cation</name>
        <dbReference type="ChEBI" id="CHEBI:23378"/>
    </ligand>
</feature>
<dbReference type="CDD" id="cd02968">
    <property type="entry name" value="SCO"/>
    <property type="match status" value="1"/>
</dbReference>
<comment type="function">
    <text evidence="13">Involved in methylamine metabolism. Essential for the maturation of the beta subunit of MADH, presumably via a step in the biosynthesis of tryptophan tryptophylquinone (TTQ), the cofactor of MADH.</text>
</comment>
<feature type="binding site" evidence="15">
    <location>
        <position position="95"/>
    </location>
    <ligand>
        <name>Cu cation</name>
        <dbReference type="ChEBI" id="CHEBI:23378"/>
    </ligand>
</feature>
<dbReference type="PROSITE" id="PS51007">
    <property type="entry name" value="CYTC"/>
    <property type="match status" value="2"/>
</dbReference>
<reference evidence="21" key="1">
    <citation type="submission" date="2017-02" db="EMBL/GenBank/DDBJ databases">
        <authorList>
            <person name="Daims H."/>
        </authorList>
    </citation>
    <scope>NUCLEOTIDE SEQUENCE [LARGE SCALE GENOMIC DNA]</scope>
</reference>
<feature type="disulfide bond" description="Redox-active" evidence="16">
    <location>
        <begin position="95"/>
        <end position="101"/>
    </location>
</feature>
<evidence type="ECO:0000256" key="15">
    <source>
        <dbReference type="PIRSR" id="PIRSR603782-1"/>
    </source>
</evidence>
<evidence type="ECO:0000256" key="6">
    <source>
        <dbReference type="ARBA" id="ARBA00022723"/>
    </source>
</evidence>
<evidence type="ECO:0000256" key="17">
    <source>
        <dbReference type="PROSITE-ProRule" id="PRU00433"/>
    </source>
</evidence>
<evidence type="ECO:0000313" key="20">
    <source>
        <dbReference type="EMBL" id="SJM93071.1"/>
    </source>
</evidence>
<organism evidence="20 21">
    <name type="scientific">Crenothrix polyspora</name>
    <dbReference type="NCBI Taxonomy" id="360316"/>
    <lineage>
        <taxon>Bacteria</taxon>
        <taxon>Pseudomonadati</taxon>
        <taxon>Pseudomonadota</taxon>
        <taxon>Gammaproteobacteria</taxon>
        <taxon>Methylococcales</taxon>
        <taxon>Crenotrichaceae</taxon>
        <taxon>Crenothrix</taxon>
    </lineage>
</organism>
<protein>
    <recommendedName>
        <fullName evidence="14">Methylamine utilization protein MauG</fullName>
    </recommendedName>
</protein>
<evidence type="ECO:0000256" key="16">
    <source>
        <dbReference type="PIRSR" id="PIRSR603782-2"/>
    </source>
</evidence>
<accession>A0A1R4HAL9</accession>
<dbReference type="GO" id="GO:0046872">
    <property type="term" value="F:metal ion binding"/>
    <property type="evidence" value="ECO:0007669"/>
    <property type="project" value="UniProtKB-KW"/>
</dbReference>
<dbReference type="InterPro" id="IPR003782">
    <property type="entry name" value="SCO1/SenC"/>
</dbReference>
<keyword evidence="7" id="KW-0732">Signal</keyword>
<keyword evidence="9" id="KW-0249">Electron transport</keyword>
<evidence type="ECO:0000256" key="11">
    <source>
        <dbReference type="ARBA" id="ARBA00023004"/>
    </source>
</evidence>
<keyword evidence="5 17" id="KW-0349">Heme</keyword>
<keyword evidence="10 20" id="KW-0560">Oxidoreductase</keyword>
<dbReference type="FunFam" id="1.10.760.10:FF:000019">
    <property type="entry name" value="Di-heme cytochrome C peroxidase"/>
    <property type="match status" value="1"/>
</dbReference>
<dbReference type="GO" id="GO:0042597">
    <property type="term" value="C:periplasmic space"/>
    <property type="evidence" value="ECO:0007669"/>
    <property type="project" value="UniProtKB-SubCell"/>
</dbReference>
<keyword evidence="21" id="KW-1185">Reference proteome</keyword>
<dbReference type="InterPro" id="IPR051395">
    <property type="entry name" value="Cytochrome_c_Peroxidase/MauG"/>
</dbReference>
<dbReference type="SUPFAM" id="SSF46626">
    <property type="entry name" value="Cytochrome c"/>
    <property type="match status" value="2"/>
</dbReference>
<dbReference type="InterPro" id="IPR004852">
    <property type="entry name" value="Di-haem_cyt_c_peroxidsae"/>
</dbReference>
<dbReference type="RefSeq" id="WP_087143673.1">
    <property type="nucleotide sequence ID" value="NZ_FUKI01000113.1"/>
</dbReference>
<dbReference type="InterPro" id="IPR013766">
    <property type="entry name" value="Thioredoxin_domain"/>
</dbReference>
<evidence type="ECO:0000256" key="4">
    <source>
        <dbReference type="ARBA" id="ARBA00022448"/>
    </source>
</evidence>
<evidence type="ECO:0000256" key="14">
    <source>
        <dbReference type="ARBA" id="ARBA00073576"/>
    </source>
</evidence>
<sequence length="604" mass="67066">MIAQQLLRKIGWLIIILVNARSYADTSPPTLAPGYGNLQFTAPEPDSYTLPPLGQAADGKVLDIEGHDTSLHALIGDKAKATDKIVLLSFIYATCSDVNGCPLATTVLHKINSRLQKEPELAKKLRLLTLSFNPAHDTPAQMKHYGASLQDGTLEWHFLTTRSEQELNPILNAYQQNIQKIYDDKGQDTGTFSHVLRVYLIDQQRQIRSIYSLSFLHPDTVINDIKSLLQKPTAKTPPSPLKTIDALKTIKHPPLGLPPVPIPDNNPISLQKVSLGKKLFFDRRLSLNNTMSCAMCHIADQGFTNNQMATAVGAEGRTVRRNSPSLYNTGYFSLLFHDGRETSLEQQVWLPLLTHNEMANPSIGYVIDKINTSADYTGLFQKAFKKPASMETVGMALASYERTLNSANSPFDRWQYGHDQQALDAKAQRGYQLFIGKAACSQCHTVGDKHALFTDNSLHNTGIGYRDAMVSNDNKQSVQLAPGVFVNVDAQLLASVSETKTNDLGRYEITQNPAHRWQYKTPSLRNIQLTAPYMHNGSLASLQEVIAFYNQGGIANENRDPLIKPLHLSDEESKDLAYFLTQLTGDNVQELIDEARTAPVGDRQ</sequence>
<keyword evidence="8" id="KW-0574">Periplasm</keyword>
<feature type="binding site" evidence="15">
    <location>
        <position position="194"/>
    </location>
    <ligand>
        <name>Cu cation</name>
        <dbReference type="ChEBI" id="CHEBI:23378"/>
    </ligand>
</feature>
<dbReference type="Proteomes" id="UP000195667">
    <property type="component" value="Unassembled WGS sequence"/>
</dbReference>
<evidence type="ECO:0000313" key="21">
    <source>
        <dbReference type="Proteomes" id="UP000195667"/>
    </source>
</evidence>
<evidence type="ECO:0000256" key="9">
    <source>
        <dbReference type="ARBA" id="ARBA00022982"/>
    </source>
</evidence>
<dbReference type="AlphaFoldDB" id="A0A1R4HAL9"/>
<evidence type="ECO:0000256" key="7">
    <source>
        <dbReference type="ARBA" id="ARBA00022729"/>
    </source>
</evidence>
<comment type="subcellular location">
    <subcellularLocation>
        <location evidence="1">Periplasm</location>
    </subcellularLocation>
</comment>
<keyword evidence="6 15" id="KW-0479">Metal-binding</keyword>
<gene>
    <name evidence="20" type="primary">mauG</name>
    <name evidence="20" type="ORF">CRENPOLYSF1_380016</name>
</gene>
<evidence type="ECO:0000256" key="8">
    <source>
        <dbReference type="ARBA" id="ARBA00022764"/>
    </source>
</evidence>
<comment type="pathway">
    <text evidence="2">One-carbon metabolism; methylamine degradation.</text>
</comment>
<dbReference type="PROSITE" id="PS51352">
    <property type="entry name" value="THIOREDOXIN_2"/>
    <property type="match status" value="1"/>
</dbReference>
<evidence type="ECO:0000259" key="18">
    <source>
        <dbReference type="PROSITE" id="PS51007"/>
    </source>
</evidence>
<comment type="similarity">
    <text evidence="3">Belongs to the SCO1/2 family.</text>
</comment>
<evidence type="ECO:0000256" key="10">
    <source>
        <dbReference type="ARBA" id="ARBA00023002"/>
    </source>
</evidence>
<dbReference type="GO" id="GO:0009055">
    <property type="term" value="F:electron transfer activity"/>
    <property type="evidence" value="ECO:0007669"/>
    <property type="project" value="InterPro"/>
</dbReference>
<dbReference type="Gene3D" id="1.10.760.10">
    <property type="entry name" value="Cytochrome c-like domain"/>
    <property type="match status" value="2"/>
</dbReference>
<evidence type="ECO:0000256" key="1">
    <source>
        <dbReference type="ARBA" id="ARBA00004418"/>
    </source>
</evidence>
<feature type="domain" description="Cytochrome c" evidence="18">
    <location>
        <begin position="271"/>
        <end position="381"/>
    </location>
</feature>
<keyword evidence="16" id="KW-1015">Disulfide bond</keyword>
<dbReference type="Pfam" id="PF03150">
    <property type="entry name" value="CCP_MauG"/>
    <property type="match status" value="1"/>
</dbReference>
<evidence type="ECO:0000256" key="3">
    <source>
        <dbReference type="ARBA" id="ARBA00010996"/>
    </source>
</evidence>
<dbReference type="InterPro" id="IPR036249">
    <property type="entry name" value="Thioredoxin-like_sf"/>
</dbReference>
<dbReference type="SUPFAM" id="SSF52833">
    <property type="entry name" value="Thioredoxin-like"/>
    <property type="match status" value="1"/>
</dbReference>
<feature type="domain" description="Thioredoxin" evidence="19">
    <location>
        <begin position="38"/>
        <end position="230"/>
    </location>
</feature>
<dbReference type="InterPro" id="IPR009056">
    <property type="entry name" value="Cyt_c-like_dom"/>
</dbReference>
<keyword evidence="11 17" id="KW-0408">Iron</keyword>